<dbReference type="EMBL" id="BOOA01000076">
    <property type="protein sequence ID" value="GIH28267.1"/>
    <property type="molecule type" value="Genomic_DNA"/>
</dbReference>
<comment type="caution">
    <text evidence="8">The sequence shown here is derived from an EMBL/GenBank/DDBJ whole genome shotgun (WGS) entry which is preliminary data.</text>
</comment>
<evidence type="ECO:0000313" key="9">
    <source>
        <dbReference type="Proteomes" id="UP000640052"/>
    </source>
</evidence>
<dbReference type="Proteomes" id="UP000640052">
    <property type="component" value="Unassembled WGS sequence"/>
</dbReference>
<protein>
    <recommendedName>
        <fullName evidence="6">Glucanase</fullName>
        <ecNumber evidence="6">3.2.1.-</ecNumber>
    </recommendedName>
</protein>
<evidence type="ECO:0000256" key="1">
    <source>
        <dbReference type="ARBA" id="ARBA00022801"/>
    </source>
</evidence>
<evidence type="ECO:0000256" key="2">
    <source>
        <dbReference type="ARBA" id="ARBA00023295"/>
    </source>
</evidence>
<keyword evidence="6" id="KW-0119">Carbohydrate metabolism</keyword>
<keyword evidence="3 6" id="KW-0624">Polysaccharide degradation</keyword>
<feature type="binding site" evidence="5">
    <location>
        <position position="486"/>
    </location>
    <ligand>
        <name>substrate</name>
    </ligand>
</feature>
<dbReference type="EC" id="3.2.1.-" evidence="6"/>
<evidence type="ECO:0000259" key="7">
    <source>
        <dbReference type="PROSITE" id="PS51173"/>
    </source>
</evidence>
<evidence type="ECO:0000313" key="8">
    <source>
        <dbReference type="EMBL" id="GIH28267.1"/>
    </source>
</evidence>
<accession>A0A919QG03</accession>
<organism evidence="8 9">
    <name type="scientific">Acrocarpospora phusangensis</name>
    <dbReference type="NCBI Taxonomy" id="1070424"/>
    <lineage>
        <taxon>Bacteria</taxon>
        <taxon>Bacillati</taxon>
        <taxon>Actinomycetota</taxon>
        <taxon>Actinomycetes</taxon>
        <taxon>Streptosporangiales</taxon>
        <taxon>Streptosporangiaceae</taxon>
        <taxon>Acrocarpospora</taxon>
    </lineage>
</organism>
<dbReference type="Pfam" id="PF01341">
    <property type="entry name" value="Glyco_hydro_6"/>
    <property type="match status" value="1"/>
</dbReference>
<keyword evidence="6" id="KW-0732">Signal</keyword>
<feature type="signal peptide" evidence="6">
    <location>
        <begin position="1"/>
        <end position="20"/>
    </location>
</feature>
<dbReference type="SUPFAM" id="SSF49384">
    <property type="entry name" value="Carbohydrate-binding domain"/>
    <property type="match status" value="1"/>
</dbReference>
<dbReference type="Pfam" id="PF00553">
    <property type="entry name" value="CBM_2"/>
    <property type="match status" value="1"/>
</dbReference>
<keyword evidence="2 6" id="KW-0326">Glycosidase</keyword>
<dbReference type="SMART" id="SM00637">
    <property type="entry name" value="CBD_II"/>
    <property type="match status" value="1"/>
</dbReference>
<reference evidence="8" key="1">
    <citation type="submission" date="2021-01" db="EMBL/GenBank/DDBJ databases">
        <title>Whole genome shotgun sequence of Acrocarpospora phusangensis NBRC 108782.</title>
        <authorList>
            <person name="Komaki H."/>
            <person name="Tamura T."/>
        </authorList>
    </citation>
    <scope>NUCLEOTIDE SEQUENCE</scope>
    <source>
        <strain evidence="8">NBRC 108782</strain>
    </source>
</reference>
<feature type="binding site" evidence="5">
    <location>
        <position position="324"/>
    </location>
    <ligand>
        <name>substrate</name>
    </ligand>
</feature>
<proteinExistence type="inferred from homology"/>
<dbReference type="PRINTS" id="PR00733">
    <property type="entry name" value="GLHYDRLASE6"/>
</dbReference>
<evidence type="ECO:0000256" key="3">
    <source>
        <dbReference type="ARBA" id="ARBA00023326"/>
    </source>
</evidence>
<gene>
    <name evidence="8" type="ORF">Aph01nite_65770</name>
</gene>
<dbReference type="InterPro" id="IPR001919">
    <property type="entry name" value="CBD2"/>
</dbReference>
<dbReference type="InterPro" id="IPR018366">
    <property type="entry name" value="CBM2_CS"/>
</dbReference>
<comment type="similarity">
    <text evidence="6">Belongs to the glycosyl hydrolase family 6.</text>
</comment>
<dbReference type="Gene3D" id="2.60.40.290">
    <property type="match status" value="1"/>
</dbReference>
<feature type="chain" id="PRO_5038155699" description="Glucanase" evidence="6">
    <location>
        <begin position="21"/>
        <end position="553"/>
    </location>
</feature>
<feature type="binding site" evidence="5">
    <location>
        <position position="173"/>
    </location>
    <ligand>
        <name>substrate</name>
    </ligand>
</feature>
<dbReference type="AlphaFoldDB" id="A0A919QG03"/>
<dbReference type="InterPro" id="IPR012291">
    <property type="entry name" value="CBM2_carb-bd_dom_sf"/>
</dbReference>
<dbReference type="InterPro" id="IPR008965">
    <property type="entry name" value="CBM2/CBM3_carb-bd_dom_sf"/>
</dbReference>
<dbReference type="PANTHER" id="PTHR34876">
    <property type="match status" value="1"/>
</dbReference>
<sequence length="553" mass="58026">MAAAVLGVTVSVVGATPAHAAVACDVTYTSDDWTTKPGTGGFTASIIIRNLGEPLNGWTLGFAFPAGQRLTKGWGATWSQSGSDVSAIALDWNRSLAGGASAGIGLKGTWSGGNPEPTAFTVNGVPCGGTSPAEPRVDNPFAGATGYVNPDWSAKVAAEAGGAAIANTSTAVWLDRVASITGGSGGHNTKGLREHLDLAVRQDAANGAQALTFQVVIYNLPNRDCQELTTRGDFQVTQNGLNLYKTDYIDVIAGILAEPAYRGLRIVTIVEPNSLPNLITNLDSIRCQQAYQSGAYVQGVAYALGKLHAIPNVYNYLDAGNHGWLGGETTFAPASRLYASTAGGAVGGRATVHGFVANTAGYAALTEPHFTSATVVNGRSVRESAWVGGDFYVDESSYVRDLRQRLILDGFATGIGMLIDTSRNGWGGPARPTAPSTSTDVDTFVDESRVDRRIHENNWCNQSGAGLGERPRATPAAGVDAYVWIKPPGESDGLSSSILDEEGRTFDRMCDPTYPGNPRNGDNPTGALPGAPAWGRWFPAQFQQLLRNAYPAL</sequence>
<feature type="binding site" evidence="5">
    <location>
        <position position="490"/>
    </location>
    <ligand>
        <name>substrate</name>
    </ligand>
</feature>
<dbReference type="GO" id="GO:0030247">
    <property type="term" value="F:polysaccharide binding"/>
    <property type="evidence" value="ECO:0007669"/>
    <property type="project" value="UniProtKB-UniRule"/>
</dbReference>
<feature type="binding site" evidence="5">
    <location>
        <position position="175"/>
    </location>
    <ligand>
        <name>substrate</name>
    </ligand>
</feature>
<evidence type="ECO:0000256" key="6">
    <source>
        <dbReference type="RuleBase" id="RU361186"/>
    </source>
</evidence>
<evidence type="ECO:0000256" key="4">
    <source>
        <dbReference type="PIRSR" id="PIRSR001100-1"/>
    </source>
</evidence>
<keyword evidence="1 6" id="KW-0378">Hydrolase</keyword>
<feature type="domain" description="CBM2" evidence="7">
    <location>
        <begin position="17"/>
        <end position="130"/>
    </location>
</feature>
<keyword evidence="6" id="KW-0136">Cellulose degradation</keyword>
<dbReference type="PROSITE" id="PS51173">
    <property type="entry name" value="CBM2"/>
    <property type="match status" value="1"/>
</dbReference>
<evidence type="ECO:0000256" key="5">
    <source>
        <dbReference type="PIRSR" id="PIRSR001100-2"/>
    </source>
</evidence>
<dbReference type="GO" id="GO:0030245">
    <property type="term" value="P:cellulose catabolic process"/>
    <property type="evidence" value="ECO:0007669"/>
    <property type="project" value="UniProtKB-KW"/>
</dbReference>
<dbReference type="Gene3D" id="3.20.20.40">
    <property type="entry name" value="1, 4-beta cellobiohydrolase"/>
    <property type="match status" value="1"/>
</dbReference>
<dbReference type="InterPro" id="IPR016288">
    <property type="entry name" value="Beta_cellobiohydrolase"/>
</dbReference>
<feature type="binding site" evidence="5">
    <location>
        <position position="459"/>
    </location>
    <ligand>
        <name>substrate</name>
    </ligand>
</feature>
<dbReference type="InterPro" id="IPR036434">
    <property type="entry name" value="Beta_cellobiohydrolase_sf"/>
</dbReference>
<keyword evidence="9" id="KW-1185">Reference proteome</keyword>
<dbReference type="PANTHER" id="PTHR34876:SF4">
    <property type="entry name" value="1,4-BETA-D-GLUCAN CELLOBIOHYDROLASE C-RELATED"/>
    <property type="match status" value="1"/>
</dbReference>
<dbReference type="GO" id="GO:0004553">
    <property type="term" value="F:hydrolase activity, hydrolyzing O-glycosyl compounds"/>
    <property type="evidence" value="ECO:0007669"/>
    <property type="project" value="InterPro"/>
</dbReference>
<dbReference type="PIRSF" id="PIRSF001100">
    <property type="entry name" value="Beta_cellobiohydrolase"/>
    <property type="match status" value="1"/>
</dbReference>
<dbReference type="PROSITE" id="PS00561">
    <property type="entry name" value="CBM2_A"/>
    <property type="match status" value="1"/>
</dbReference>
<dbReference type="SUPFAM" id="SSF51989">
    <property type="entry name" value="Glycosyl hydrolases family 6, cellulases"/>
    <property type="match status" value="1"/>
</dbReference>
<feature type="active site" description="Proton acceptor" evidence="4">
    <location>
        <position position="492"/>
    </location>
</feature>
<name>A0A919QG03_9ACTN</name>